<name>A0AAV7QLP9_PLEWA</name>
<evidence type="ECO:0000256" key="1">
    <source>
        <dbReference type="SAM" id="MobiDB-lite"/>
    </source>
</evidence>
<comment type="caution">
    <text evidence="2">The sequence shown here is derived from an EMBL/GenBank/DDBJ whole genome shotgun (WGS) entry which is preliminary data.</text>
</comment>
<proteinExistence type="predicted"/>
<protein>
    <submittedName>
        <fullName evidence="2">Uncharacterized protein</fullName>
    </submittedName>
</protein>
<reference evidence="2" key="1">
    <citation type="journal article" date="2022" name="bioRxiv">
        <title>Sequencing and chromosome-scale assembly of the giantPleurodeles waltlgenome.</title>
        <authorList>
            <person name="Brown T."/>
            <person name="Elewa A."/>
            <person name="Iarovenko S."/>
            <person name="Subramanian E."/>
            <person name="Araus A.J."/>
            <person name="Petzold A."/>
            <person name="Susuki M."/>
            <person name="Suzuki K.-i.T."/>
            <person name="Hayashi T."/>
            <person name="Toyoda A."/>
            <person name="Oliveira C."/>
            <person name="Osipova E."/>
            <person name="Leigh N.D."/>
            <person name="Simon A."/>
            <person name="Yun M.H."/>
        </authorList>
    </citation>
    <scope>NUCLEOTIDE SEQUENCE</scope>
    <source>
        <strain evidence="2">20211129_DDA</strain>
        <tissue evidence="2">Liver</tissue>
    </source>
</reference>
<feature type="compositionally biased region" description="Basic and acidic residues" evidence="1">
    <location>
        <begin position="41"/>
        <end position="63"/>
    </location>
</feature>
<dbReference type="EMBL" id="JANPWB010000010">
    <property type="protein sequence ID" value="KAJ1139303.1"/>
    <property type="molecule type" value="Genomic_DNA"/>
</dbReference>
<gene>
    <name evidence="2" type="ORF">NDU88_005678</name>
</gene>
<keyword evidence="3" id="KW-1185">Reference proteome</keyword>
<evidence type="ECO:0000313" key="3">
    <source>
        <dbReference type="Proteomes" id="UP001066276"/>
    </source>
</evidence>
<sequence length="143" mass="15439">MPLRWQTGDTAVGVSPSIAFDSHHLRAPRGRRSTAPGPQRSRKDQDSATGREAEAGPAGDRKQSGRPADAPLRWRVGDQCLVPPAHRLQPLSPLGLWGRSGEAHSPHSSIAAERTRTQRQAGERQRGQRVKERAGGPCGHVAL</sequence>
<organism evidence="2 3">
    <name type="scientific">Pleurodeles waltl</name>
    <name type="common">Iberian ribbed newt</name>
    <dbReference type="NCBI Taxonomy" id="8319"/>
    <lineage>
        <taxon>Eukaryota</taxon>
        <taxon>Metazoa</taxon>
        <taxon>Chordata</taxon>
        <taxon>Craniata</taxon>
        <taxon>Vertebrata</taxon>
        <taxon>Euteleostomi</taxon>
        <taxon>Amphibia</taxon>
        <taxon>Batrachia</taxon>
        <taxon>Caudata</taxon>
        <taxon>Salamandroidea</taxon>
        <taxon>Salamandridae</taxon>
        <taxon>Pleurodelinae</taxon>
        <taxon>Pleurodeles</taxon>
    </lineage>
</organism>
<dbReference type="Proteomes" id="UP001066276">
    <property type="component" value="Chromosome 6"/>
</dbReference>
<feature type="region of interest" description="Disordered" evidence="1">
    <location>
        <begin position="1"/>
        <end position="143"/>
    </location>
</feature>
<accession>A0AAV7QLP9</accession>
<feature type="compositionally biased region" description="Basic and acidic residues" evidence="1">
    <location>
        <begin position="113"/>
        <end position="134"/>
    </location>
</feature>
<dbReference type="AlphaFoldDB" id="A0AAV7QLP9"/>
<evidence type="ECO:0000313" key="2">
    <source>
        <dbReference type="EMBL" id="KAJ1139303.1"/>
    </source>
</evidence>